<feature type="transmembrane region" description="Helical" evidence="1">
    <location>
        <begin position="133"/>
        <end position="152"/>
    </location>
</feature>
<feature type="transmembrane region" description="Helical" evidence="1">
    <location>
        <begin position="93"/>
        <end position="121"/>
    </location>
</feature>
<dbReference type="WBParaSite" id="BXY_1075100.1">
    <property type="protein sequence ID" value="BXY_1075100.1"/>
    <property type="gene ID" value="BXY_1075100"/>
</dbReference>
<organism evidence="2 3">
    <name type="scientific">Bursaphelenchus xylophilus</name>
    <name type="common">Pinewood nematode worm</name>
    <name type="synonym">Aphelenchoides xylophilus</name>
    <dbReference type="NCBI Taxonomy" id="6326"/>
    <lineage>
        <taxon>Eukaryota</taxon>
        <taxon>Metazoa</taxon>
        <taxon>Ecdysozoa</taxon>
        <taxon>Nematoda</taxon>
        <taxon>Chromadorea</taxon>
        <taxon>Rhabditida</taxon>
        <taxon>Tylenchina</taxon>
        <taxon>Tylenchomorpha</taxon>
        <taxon>Aphelenchoidea</taxon>
        <taxon>Aphelenchoididae</taxon>
        <taxon>Bursaphelenchus</taxon>
    </lineage>
</organism>
<sequence length="194" mass="20995">MDTYSGPFSRACALQAQPKLLNDFCRRESARSAGRISFQAIAVLLLIAIGSSTPVDGSGVLWFVALSCLLISTTATVLFMLDQTDTVMQSLSGGLVGFSVVEFVYSAVLTALCGVSVWLSFGYSSHVPEGGHSTGYIFCGFFMVLEAAAYAIPASMIYEKVQWEQQGVDQLNTVHYREPSNETGYQTQTTQNIV</sequence>
<feature type="transmembrane region" description="Helical" evidence="1">
    <location>
        <begin position="36"/>
        <end position="54"/>
    </location>
</feature>
<feature type="transmembrane region" description="Helical" evidence="1">
    <location>
        <begin position="60"/>
        <end position="81"/>
    </location>
</feature>
<name>A0A1I7SCJ9_BURXY</name>
<accession>A0A1I7SCJ9</accession>
<evidence type="ECO:0000313" key="2">
    <source>
        <dbReference type="Proteomes" id="UP000095284"/>
    </source>
</evidence>
<reference evidence="3" key="1">
    <citation type="submission" date="2016-11" db="UniProtKB">
        <authorList>
            <consortium name="WormBaseParasite"/>
        </authorList>
    </citation>
    <scope>IDENTIFICATION</scope>
</reference>
<dbReference type="AlphaFoldDB" id="A0A1I7SCJ9"/>
<keyword evidence="1" id="KW-1133">Transmembrane helix</keyword>
<protein>
    <submittedName>
        <fullName evidence="3">MARVEL domain-containing protein</fullName>
    </submittedName>
</protein>
<keyword evidence="1" id="KW-0472">Membrane</keyword>
<dbReference type="Proteomes" id="UP000095284">
    <property type="component" value="Unplaced"/>
</dbReference>
<keyword evidence="1" id="KW-0812">Transmembrane</keyword>
<proteinExistence type="predicted"/>
<dbReference type="eggNOG" id="ENOG502STSK">
    <property type="taxonomic scope" value="Eukaryota"/>
</dbReference>
<evidence type="ECO:0000313" key="3">
    <source>
        <dbReference type="WBParaSite" id="BXY_1075100.1"/>
    </source>
</evidence>
<evidence type="ECO:0000256" key="1">
    <source>
        <dbReference type="SAM" id="Phobius"/>
    </source>
</evidence>